<sequence length="337" mass="35783">MDPDLVEMIAAVFAHNPDGPNEALGSRSINRRLWSVLGDVGMTRLTEAEESGGSGATWRESAVLLSTAAAHAARVPLAEHDLLAGYLLDSAGLKRGEAIRTACVLDADGTASAVPWAGAVDGIVLLWNRNGWRVTDVPVSGISLDPGANLAAEPRDRISVDVDALDGTPVPDSVFEIFRLRGALARSLQTCGAMERVLDICVEHTGARVQFGRPLAKFQAVQHMGAAIAAESSLARAAAENAVNVAVEYGWDDGRTVFAVAAAKATTAQAATVVARNAHQILGAIGFTMEHELHRYTNRILSWRSEFGSVRHWEDILTDFAVTAGSGAVWELIEGRS</sequence>
<dbReference type="Gene3D" id="1.10.540.10">
    <property type="entry name" value="Acyl-CoA dehydrogenase/oxidase, N-terminal domain"/>
    <property type="match status" value="1"/>
</dbReference>
<evidence type="ECO:0000313" key="7">
    <source>
        <dbReference type="EMBL" id="GCE44331.1"/>
    </source>
</evidence>
<dbReference type="PANTHER" id="PTHR43884">
    <property type="entry name" value="ACYL-COA DEHYDROGENASE"/>
    <property type="match status" value="1"/>
</dbReference>
<dbReference type="Proteomes" id="UP000287519">
    <property type="component" value="Unassembled WGS sequence"/>
</dbReference>
<comment type="caution">
    <text evidence="7">The sequence shown here is derived from an EMBL/GenBank/DDBJ whole genome shotgun (WGS) entry which is preliminary data.</text>
</comment>
<evidence type="ECO:0000313" key="8">
    <source>
        <dbReference type="Proteomes" id="UP000287519"/>
    </source>
</evidence>
<dbReference type="InterPro" id="IPR009100">
    <property type="entry name" value="AcylCoA_DH/oxidase_NM_dom_sf"/>
</dbReference>
<accession>A0A402CL43</accession>
<keyword evidence="4" id="KW-0274">FAD</keyword>
<evidence type="ECO:0000256" key="1">
    <source>
        <dbReference type="ARBA" id="ARBA00001974"/>
    </source>
</evidence>
<evidence type="ECO:0000256" key="2">
    <source>
        <dbReference type="ARBA" id="ARBA00009347"/>
    </source>
</evidence>
<organism evidence="7 8">
    <name type="scientific">Rhodococcus wratislaviensis</name>
    <name type="common">Tsukamurella wratislaviensis</name>
    <dbReference type="NCBI Taxonomy" id="44752"/>
    <lineage>
        <taxon>Bacteria</taxon>
        <taxon>Bacillati</taxon>
        <taxon>Actinomycetota</taxon>
        <taxon>Actinomycetes</taxon>
        <taxon>Mycobacteriales</taxon>
        <taxon>Nocardiaceae</taxon>
        <taxon>Rhodococcus</taxon>
    </lineage>
</organism>
<comment type="cofactor">
    <cofactor evidence="1">
        <name>FAD</name>
        <dbReference type="ChEBI" id="CHEBI:57692"/>
    </cofactor>
</comment>
<comment type="similarity">
    <text evidence="2">Belongs to the acyl-CoA dehydrogenase family.</text>
</comment>
<evidence type="ECO:0000256" key="3">
    <source>
        <dbReference type="ARBA" id="ARBA00022630"/>
    </source>
</evidence>
<name>A0A402CL43_RHOWR</name>
<dbReference type="GO" id="GO:0003995">
    <property type="term" value="F:acyl-CoA dehydrogenase activity"/>
    <property type="evidence" value="ECO:0007669"/>
    <property type="project" value="TreeGrafter"/>
</dbReference>
<reference evidence="7 8" key="1">
    <citation type="submission" date="2018-11" db="EMBL/GenBank/DDBJ databases">
        <title>Microbial catabolism of amino acid.</title>
        <authorList>
            <person name="Hibi M."/>
            <person name="Ogawa J."/>
        </authorList>
    </citation>
    <scope>NUCLEOTIDE SEQUENCE [LARGE SCALE GENOMIC DNA]</scope>
    <source>
        <strain evidence="7 8">C31-06</strain>
    </source>
</reference>
<gene>
    <name evidence="7" type="ORF">Rhow_008752</name>
</gene>
<keyword evidence="3" id="KW-0285">Flavoprotein</keyword>
<keyword evidence="5" id="KW-0560">Oxidoreductase</keyword>
<dbReference type="SUPFAM" id="SSF56645">
    <property type="entry name" value="Acyl-CoA dehydrogenase NM domain-like"/>
    <property type="match status" value="1"/>
</dbReference>
<dbReference type="GO" id="GO:0050660">
    <property type="term" value="F:flavin adenine dinucleotide binding"/>
    <property type="evidence" value="ECO:0007669"/>
    <property type="project" value="InterPro"/>
</dbReference>
<keyword evidence="8" id="KW-1185">Reference proteome</keyword>
<dbReference type="Pfam" id="PF00441">
    <property type="entry name" value="Acyl-CoA_dh_1"/>
    <property type="match status" value="1"/>
</dbReference>
<dbReference type="InterPro" id="IPR036250">
    <property type="entry name" value="AcylCo_DH-like_C"/>
</dbReference>
<dbReference type="PANTHER" id="PTHR43884:SF20">
    <property type="entry name" value="ACYL-COA DEHYDROGENASE FADE28"/>
    <property type="match status" value="1"/>
</dbReference>
<proteinExistence type="inferred from homology"/>
<evidence type="ECO:0000256" key="5">
    <source>
        <dbReference type="ARBA" id="ARBA00023002"/>
    </source>
</evidence>
<dbReference type="Gene3D" id="1.20.140.10">
    <property type="entry name" value="Butyryl-CoA Dehydrogenase, subunit A, domain 3"/>
    <property type="match status" value="1"/>
</dbReference>
<dbReference type="EMBL" id="BHYM01000092">
    <property type="protein sequence ID" value="GCE44331.1"/>
    <property type="molecule type" value="Genomic_DNA"/>
</dbReference>
<evidence type="ECO:0000259" key="6">
    <source>
        <dbReference type="Pfam" id="PF00441"/>
    </source>
</evidence>
<dbReference type="InterPro" id="IPR037069">
    <property type="entry name" value="AcylCoA_DH/ox_N_sf"/>
</dbReference>
<dbReference type="AlphaFoldDB" id="A0A402CL43"/>
<dbReference type="InterPro" id="IPR009075">
    <property type="entry name" value="AcylCo_DH/oxidase_C"/>
</dbReference>
<evidence type="ECO:0000256" key="4">
    <source>
        <dbReference type="ARBA" id="ARBA00022827"/>
    </source>
</evidence>
<feature type="domain" description="Acyl-CoA dehydrogenase/oxidase C-terminal" evidence="6">
    <location>
        <begin position="184"/>
        <end position="304"/>
    </location>
</feature>
<dbReference type="SUPFAM" id="SSF47203">
    <property type="entry name" value="Acyl-CoA dehydrogenase C-terminal domain-like"/>
    <property type="match status" value="1"/>
</dbReference>
<protein>
    <submittedName>
        <fullName evidence="7">Acyl-CoA dehydrogenase, short-chain specific</fullName>
    </submittedName>
</protein>